<feature type="compositionally biased region" description="Acidic residues" evidence="1">
    <location>
        <begin position="86"/>
        <end position="106"/>
    </location>
</feature>
<sequence length="163" mass="18605">PKVRKFKKIPQAPSEEVVANEEQVEAASAEKQKGKKVKKTSHLPPYKSFEVDEEPAPEAFEDSVDAPVEASPETPKTRKYRLVEVPAEEEEVIEEEPLEPVVEPEPEPTPKEFKKVQKNAKKLKKQKDAKKSYIVEEEQQARYVEEEIEPPKKGKKSSKKSEL</sequence>
<gene>
    <name evidence="2" type="ORF">g.12262</name>
</gene>
<proteinExistence type="predicted"/>
<dbReference type="EMBL" id="GEDC01004467">
    <property type="protein sequence ID" value="JAS32831.1"/>
    <property type="molecule type" value="Transcribed_RNA"/>
</dbReference>
<feature type="region of interest" description="Disordered" evidence="1">
    <location>
        <begin position="1"/>
        <end position="163"/>
    </location>
</feature>
<feature type="compositionally biased region" description="Basic residues" evidence="1">
    <location>
        <begin position="153"/>
        <end position="163"/>
    </location>
</feature>
<feature type="compositionally biased region" description="Acidic residues" evidence="1">
    <location>
        <begin position="51"/>
        <end position="64"/>
    </location>
</feature>
<feature type="compositionally biased region" description="Basic residues" evidence="1">
    <location>
        <begin position="116"/>
        <end position="128"/>
    </location>
</feature>
<evidence type="ECO:0000256" key="1">
    <source>
        <dbReference type="SAM" id="MobiDB-lite"/>
    </source>
</evidence>
<protein>
    <submittedName>
        <fullName evidence="2">Uncharacterized protein</fullName>
    </submittedName>
</protein>
<dbReference type="AlphaFoldDB" id="A0A1B6E4I5"/>
<feature type="compositionally biased region" description="Basic and acidic residues" evidence="1">
    <location>
        <begin position="129"/>
        <end position="152"/>
    </location>
</feature>
<name>A0A1B6E4I5_9HEMI</name>
<organism evidence="2">
    <name type="scientific">Clastoptera arizonana</name>
    <name type="common">Arizona spittle bug</name>
    <dbReference type="NCBI Taxonomy" id="38151"/>
    <lineage>
        <taxon>Eukaryota</taxon>
        <taxon>Metazoa</taxon>
        <taxon>Ecdysozoa</taxon>
        <taxon>Arthropoda</taxon>
        <taxon>Hexapoda</taxon>
        <taxon>Insecta</taxon>
        <taxon>Pterygota</taxon>
        <taxon>Neoptera</taxon>
        <taxon>Paraneoptera</taxon>
        <taxon>Hemiptera</taxon>
        <taxon>Auchenorrhyncha</taxon>
        <taxon>Cercopoidea</taxon>
        <taxon>Clastopteridae</taxon>
        <taxon>Clastoptera</taxon>
    </lineage>
</organism>
<feature type="non-terminal residue" evidence="2">
    <location>
        <position position="1"/>
    </location>
</feature>
<accession>A0A1B6E4I5</accession>
<reference evidence="2" key="1">
    <citation type="submission" date="2015-12" db="EMBL/GenBank/DDBJ databases">
        <title>De novo transcriptome assembly of four potential Pierce s Disease insect vectors from Arizona vineyards.</title>
        <authorList>
            <person name="Tassone E.E."/>
        </authorList>
    </citation>
    <scope>NUCLEOTIDE SEQUENCE</scope>
</reference>
<evidence type="ECO:0000313" key="2">
    <source>
        <dbReference type="EMBL" id="JAS32831.1"/>
    </source>
</evidence>